<evidence type="ECO:0000256" key="7">
    <source>
        <dbReference type="SAM" id="Phobius"/>
    </source>
</evidence>
<feature type="transmembrane region" description="Helical" evidence="7">
    <location>
        <begin position="132"/>
        <end position="150"/>
    </location>
</feature>
<protein>
    <submittedName>
        <fullName evidence="8">Capsule repeat unit export</fullName>
    </submittedName>
</protein>
<feature type="transmembrane region" description="Helical" evidence="7">
    <location>
        <begin position="188"/>
        <end position="207"/>
    </location>
</feature>
<dbReference type="AlphaFoldDB" id="A0A1C3SZB2"/>
<dbReference type="PANTHER" id="PTHR30250:SF10">
    <property type="entry name" value="LIPOPOLYSACCHARIDE BIOSYNTHESIS PROTEIN WZXC"/>
    <property type="match status" value="1"/>
</dbReference>
<dbReference type="PANTHER" id="PTHR30250">
    <property type="entry name" value="PST FAMILY PREDICTED COLANIC ACID TRANSPORTER"/>
    <property type="match status" value="1"/>
</dbReference>
<keyword evidence="3" id="KW-1003">Cell membrane</keyword>
<evidence type="ECO:0000256" key="4">
    <source>
        <dbReference type="ARBA" id="ARBA00022692"/>
    </source>
</evidence>
<evidence type="ECO:0000313" key="8">
    <source>
        <dbReference type="EMBL" id="SCA95974.1"/>
    </source>
</evidence>
<evidence type="ECO:0000256" key="2">
    <source>
        <dbReference type="ARBA" id="ARBA00007430"/>
    </source>
</evidence>
<organism evidence="8">
    <name type="scientific">Klebsiella pneumoniae</name>
    <dbReference type="NCBI Taxonomy" id="573"/>
    <lineage>
        <taxon>Bacteria</taxon>
        <taxon>Pseudomonadati</taxon>
        <taxon>Pseudomonadota</taxon>
        <taxon>Gammaproteobacteria</taxon>
        <taxon>Enterobacterales</taxon>
        <taxon>Enterobacteriaceae</taxon>
        <taxon>Klebsiella/Raoultella group</taxon>
        <taxon>Klebsiella</taxon>
        <taxon>Klebsiella pneumoniae complex</taxon>
    </lineage>
</organism>
<feature type="transmembrane region" description="Helical" evidence="7">
    <location>
        <begin position="97"/>
        <end position="120"/>
    </location>
</feature>
<evidence type="ECO:0000256" key="5">
    <source>
        <dbReference type="ARBA" id="ARBA00022989"/>
    </source>
</evidence>
<feature type="transmembrane region" description="Helical" evidence="7">
    <location>
        <begin position="30"/>
        <end position="50"/>
    </location>
</feature>
<feature type="transmembrane region" description="Helical" evidence="7">
    <location>
        <begin position="62"/>
        <end position="85"/>
    </location>
</feature>
<evidence type="ECO:0000256" key="1">
    <source>
        <dbReference type="ARBA" id="ARBA00004651"/>
    </source>
</evidence>
<name>A0A1C3SZB2_KLEPN</name>
<feature type="transmembrane region" description="Helical" evidence="7">
    <location>
        <begin position="458"/>
        <end position="479"/>
    </location>
</feature>
<feature type="transmembrane region" description="Helical" evidence="7">
    <location>
        <begin position="434"/>
        <end position="452"/>
    </location>
</feature>
<dbReference type="Pfam" id="PF13440">
    <property type="entry name" value="Polysacc_synt_3"/>
    <property type="match status" value="1"/>
</dbReference>
<keyword evidence="6 7" id="KW-0472">Membrane</keyword>
<evidence type="ECO:0000256" key="6">
    <source>
        <dbReference type="ARBA" id="ARBA00023136"/>
    </source>
</evidence>
<comment type="similarity">
    <text evidence="2">Belongs to the polysaccharide synthase family.</text>
</comment>
<feature type="transmembrane region" description="Helical" evidence="7">
    <location>
        <begin position="162"/>
        <end position="182"/>
    </location>
</feature>
<accession>A0A1C3SZB2</accession>
<keyword evidence="5 7" id="KW-1133">Transmembrane helix</keyword>
<dbReference type="GO" id="GO:0005886">
    <property type="term" value="C:plasma membrane"/>
    <property type="evidence" value="ECO:0007669"/>
    <property type="project" value="UniProtKB-SubCell"/>
</dbReference>
<dbReference type="EMBL" id="LT603715">
    <property type="protein sequence ID" value="SCA95974.1"/>
    <property type="molecule type" value="Genomic_DNA"/>
</dbReference>
<reference evidence="8" key="1">
    <citation type="submission" date="2016-07" db="EMBL/GenBank/DDBJ databases">
        <authorList>
            <person name="Informatics P."/>
        </authorList>
    </citation>
    <scope>NUCLEOTIDE SEQUENCE</scope>
    <source>
        <strain evidence="8">INF054</strain>
    </source>
</reference>
<dbReference type="InterPro" id="IPR050833">
    <property type="entry name" value="Poly_Biosynth_Transport"/>
</dbReference>
<gene>
    <name evidence="8" type="primary">wzxC</name>
    <name evidence="8" type="synonym">KL139_00013</name>
</gene>
<evidence type="ECO:0000256" key="3">
    <source>
        <dbReference type="ARBA" id="ARBA00022475"/>
    </source>
</evidence>
<keyword evidence="4 7" id="KW-0812">Transmembrane</keyword>
<feature type="transmembrane region" description="Helical" evidence="7">
    <location>
        <begin position="334"/>
        <end position="358"/>
    </location>
</feature>
<feature type="transmembrane region" description="Helical" evidence="7">
    <location>
        <begin position="298"/>
        <end position="322"/>
    </location>
</feature>
<proteinExistence type="inferred from homology"/>
<comment type="subcellular location">
    <subcellularLocation>
        <location evidence="1">Cell membrane</location>
        <topology evidence="1">Multi-pass membrane protein</topology>
    </subcellularLocation>
</comment>
<reference evidence="8" key="2">
    <citation type="submission" date="2016-08" db="EMBL/GenBank/DDBJ databases">
        <title>Klebsiella loci capsule.</title>
        <authorList>
            <person name="Holt K.E."/>
            <person name="Thomson N.R."/>
        </authorList>
    </citation>
    <scope>NUCLEOTIDE SEQUENCE</scope>
    <source>
        <strain evidence="8">INF054</strain>
    </source>
</reference>
<sequence length="493" mass="55151">MFRVLNCMKSIINKSGREENRLRKAILGSVWYFISSLVPALGTFLIFSLASRQITPHDLGMVTLALTISITLTGLCAIGFGDALIQYQKLKEEHLNTVFCLLFFTSTLLYFISVVVVYLLDISTFDSFFKTIYPIIGLKIIFDSCAILPLSILTKHMNFKMIGIRTIYCAIGSICVSLPILYFGGGAWAMVVSQLLSSLISFFILWFSSRVKPRVKFDKYAYADLRSFGFTTTLSRLVTSVSVDNILIGFLGNATTLGIYSFSRRIFSIVSDVLSGALSNVSYPLYSSMQEKLDELKVVYMKTTFLSATIGIPSFLGLILLSPYLIPLIFGEHWVVAVVTVQYCCSIGFISCIGSLQLSLMKGLGQTSWILKYQLFQQLTTAAVAIIFAKSGAESVTMAIAIKTYLIWPYAVFHVSNTLNLNPFRYLFSFVKPIVSAIAMFVFFEILSRFFTPTDHEAVFIITQIVMCAVVYIIAMLLISRKELIELKVLLKK</sequence>